<dbReference type="Proteomes" id="UP000556436">
    <property type="component" value="Unassembled WGS sequence"/>
</dbReference>
<evidence type="ECO:0000313" key="2">
    <source>
        <dbReference type="Proteomes" id="UP000556436"/>
    </source>
</evidence>
<sequence length="57" mass="6015">MSNCKLYYATFHRARAAGPVIVSKCSLAEASFALCDLSGACSDGCGLRRTEFEAGHA</sequence>
<dbReference type="SUPFAM" id="SSF141571">
    <property type="entry name" value="Pentapeptide repeat-like"/>
    <property type="match status" value="1"/>
</dbReference>
<dbReference type="Gene3D" id="2.160.20.80">
    <property type="entry name" value="E3 ubiquitin-protein ligase SopA"/>
    <property type="match status" value="1"/>
</dbReference>
<organism evidence="1 2">
    <name type="scientific">Streptomyces netropsis</name>
    <name type="common">Streptoverticillium netropsis</name>
    <dbReference type="NCBI Taxonomy" id="55404"/>
    <lineage>
        <taxon>Bacteria</taxon>
        <taxon>Bacillati</taxon>
        <taxon>Actinomycetota</taxon>
        <taxon>Actinomycetes</taxon>
        <taxon>Kitasatosporales</taxon>
        <taxon>Streptomycetaceae</taxon>
        <taxon>Streptomyces</taxon>
    </lineage>
</organism>
<keyword evidence="2" id="KW-1185">Reference proteome</keyword>
<protein>
    <submittedName>
        <fullName evidence="1">Uncharacterized protein YjbI with pentapeptide repeats</fullName>
    </submittedName>
</protein>
<dbReference type="AlphaFoldDB" id="A0A7W7PH95"/>
<name>A0A7W7PH95_STRNE</name>
<reference evidence="1 2" key="1">
    <citation type="submission" date="2020-08" db="EMBL/GenBank/DDBJ databases">
        <title>Genomic Encyclopedia of Type Strains, Phase III (KMG-III): the genomes of soil and plant-associated and newly described type strains.</title>
        <authorList>
            <person name="Whitman W."/>
        </authorList>
    </citation>
    <scope>NUCLEOTIDE SEQUENCE [LARGE SCALE GENOMIC DNA]</scope>
    <source>
        <strain evidence="1 2">CECT 3265</strain>
    </source>
</reference>
<gene>
    <name evidence="1" type="ORF">FHS38_005098</name>
</gene>
<accession>A0A7W7PH95</accession>
<proteinExistence type="predicted"/>
<comment type="caution">
    <text evidence="1">The sequence shown here is derived from an EMBL/GenBank/DDBJ whole genome shotgun (WGS) entry which is preliminary data.</text>
</comment>
<evidence type="ECO:0000313" key="1">
    <source>
        <dbReference type="EMBL" id="MBB4889023.1"/>
    </source>
</evidence>
<dbReference type="EMBL" id="JACHJG010000011">
    <property type="protein sequence ID" value="MBB4889023.1"/>
    <property type="molecule type" value="Genomic_DNA"/>
</dbReference>